<sequence>MSTPTLAVQFRDHAQQMRGLYRFLLTHLADDWESGGVVREICRDWEAAPAESLVQLRLLARLQRLVLTRRARELGSYYPNLGGSADYRNSWPAFRTVLAEHVQELRDALQVVPQTNEVGRATALLVGIFDAVRRSGLDRIRLLEPGASAGLNLLVDHFRIGRDTPTGWASGPADSPLRLERAVIGAVQPVDYTIVSRRGCDLAPVDPTTEEGRLTLTSFVWPDDLERHERLKAALQVAAHHPVTVDRSTASEWLDARLSEDAGHRVLTVVWNSVTAQYWPPDEQDRVHDILSAAAGRVPLAQVSMEHVSSEEHQGAQLTVAVSVGSGDPGTFEPVRVATVADHGVPVNVLP</sequence>
<dbReference type="EMBL" id="JAVREH010000003">
    <property type="protein sequence ID" value="MDT0260452.1"/>
    <property type="molecule type" value="Genomic_DNA"/>
</dbReference>
<dbReference type="Pfam" id="PF10094">
    <property type="entry name" value="DUF2332"/>
    <property type="match status" value="1"/>
</dbReference>
<proteinExistence type="predicted"/>
<gene>
    <name evidence="1" type="ORF">RM423_03495</name>
</gene>
<evidence type="ECO:0000313" key="2">
    <source>
        <dbReference type="Proteomes" id="UP001183176"/>
    </source>
</evidence>
<dbReference type="InterPro" id="IPR011200">
    <property type="entry name" value="UCP012608"/>
</dbReference>
<protein>
    <submittedName>
        <fullName evidence="1">DUF2332 domain-containing protein</fullName>
    </submittedName>
</protein>
<name>A0ABU2J635_9ACTN</name>
<keyword evidence="2" id="KW-1185">Reference proteome</keyword>
<dbReference type="RefSeq" id="WP_311421603.1">
    <property type="nucleotide sequence ID" value="NZ_JAVREH010000003.1"/>
</dbReference>
<comment type="caution">
    <text evidence="1">The sequence shown here is derived from an EMBL/GenBank/DDBJ whole genome shotgun (WGS) entry which is preliminary data.</text>
</comment>
<reference evidence="2" key="1">
    <citation type="submission" date="2023-07" db="EMBL/GenBank/DDBJ databases">
        <title>30 novel species of actinomycetes from the DSMZ collection.</title>
        <authorList>
            <person name="Nouioui I."/>
        </authorList>
    </citation>
    <scope>NUCLEOTIDE SEQUENCE [LARGE SCALE GENOMIC DNA]</scope>
    <source>
        <strain evidence="2">DSM 44399</strain>
    </source>
</reference>
<evidence type="ECO:0000313" key="1">
    <source>
        <dbReference type="EMBL" id="MDT0260452.1"/>
    </source>
</evidence>
<dbReference type="Proteomes" id="UP001183176">
    <property type="component" value="Unassembled WGS sequence"/>
</dbReference>
<organism evidence="1 2">
    <name type="scientific">Jatrophihabitans lederbergiae</name>
    <dbReference type="NCBI Taxonomy" id="3075547"/>
    <lineage>
        <taxon>Bacteria</taxon>
        <taxon>Bacillati</taxon>
        <taxon>Actinomycetota</taxon>
        <taxon>Actinomycetes</taxon>
        <taxon>Jatrophihabitantales</taxon>
        <taxon>Jatrophihabitantaceae</taxon>
        <taxon>Jatrophihabitans</taxon>
    </lineage>
</organism>
<accession>A0ABU2J635</accession>